<organism evidence="2 3">
    <name type="scientific">Oceanobacillus neutriphilus</name>
    <dbReference type="NCBI Taxonomy" id="531815"/>
    <lineage>
        <taxon>Bacteria</taxon>
        <taxon>Bacillati</taxon>
        <taxon>Bacillota</taxon>
        <taxon>Bacilli</taxon>
        <taxon>Bacillales</taxon>
        <taxon>Bacillaceae</taxon>
        <taxon>Oceanobacillus</taxon>
    </lineage>
</organism>
<feature type="transmembrane region" description="Helical" evidence="1">
    <location>
        <begin position="7"/>
        <end position="26"/>
    </location>
</feature>
<dbReference type="RefSeq" id="WP_188734418.1">
    <property type="nucleotide sequence ID" value="NZ_BMLW01000005.1"/>
</dbReference>
<proteinExistence type="predicted"/>
<evidence type="ECO:0000313" key="3">
    <source>
        <dbReference type="Proteomes" id="UP000641206"/>
    </source>
</evidence>
<evidence type="ECO:0000313" key="2">
    <source>
        <dbReference type="EMBL" id="GGP11026.1"/>
    </source>
</evidence>
<name>A0ABQ2NUS2_9BACI</name>
<comment type="caution">
    <text evidence="2">The sequence shown here is derived from an EMBL/GenBank/DDBJ whole genome shotgun (WGS) entry which is preliminary data.</text>
</comment>
<dbReference type="Proteomes" id="UP000641206">
    <property type="component" value="Unassembled WGS sequence"/>
</dbReference>
<accession>A0ABQ2NUS2</accession>
<feature type="transmembrane region" description="Helical" evidence="1">
    <location>
        <begin position="32"/>
        <end position="51"/>
    </location>
</feature>
<dbReference type="EMBL" id="BMLW01000005">
    <property type="protein sequence ID" value="GGP11026.1"/>
    <property type="molecule type" value="Genomic_DNA"/>
</dbReference>
<keyword evidence="1" id="KW-0812">Transmembrane</keyword>
<keyword evidence="3" id="KW-1185">Reference proteome</keyword>
<reference evidence="3" key="1">
    <citation type="journal article" date="2019" name="Int. J. Syst. Evol. Microbiol.">
        <title>The Global Catalogue of Microorganisms (GCM) 10K type strain sequencing project: providing services to taxonomists for standard genome sequencing and annotation.</title>
        <authorList>
            <consortium name="The Broad Institute Genomics Platform"/>
            <consortium name="The Broad Institute Genome Sequencing Center for Infectious Disease"/>
            <person name="Wu L."/>
            <person name="Ma J."/>
        </authorList>
    </citation>
    <scope>NUCLEOTIDE SEQUENCE [LARGE SCALE GENOMIC DNA]</scope>
    <source>
        <strain evidence="3">CGMCC 1.7693</strain>
    </source>
</reference>
<sequence>MKKYLKLMILITICFFIVSFVLFLVIDSPMPILAALFITWLVFELIFLYFFNKQKKETKLI</sequence>
<protein>
    <submittedName>
        <fullName evidence="2">Uncharacterized protein</fullName>
    </submittedName>
</protein>
<keyword evidence="1" id="KW-1133">Transmembrane helix</keyword>
<keyword evidence="1" id="KW-0472">Membrane</keyword>
<evidence type="ECO:0000256" key="1">
    <source>
        <dbReference type="SAM" id="Phobius"/>
    </source>
</evidence>
<gene>
    <name evidence="2" type="ORF">GCM10011346_21490</name>
</gene>